<dbReference type="PANTHER" id="PTHR37817:SF1">
    <property type="entry name" value="N-ACETYLTRANSFERASE EIS"/>
    <property type="match status" value="1"/>
</dbReference>
<gene>
    <name evidence="2" type="ORF">SAMN05444405_106158</name>
</gene>
<dbReference type="Proteomes" id="UP000184509">
    <property type="component" value="Unassembled WGS sequence"/>
</dbReference>
<reference evidence="3" key="1">
    <citation type="submission" date="2016-11" db="EMBL/GenBank/DDBJ databases">
        <authorList>
            <person name="Varghese N."/>
            <person name="Submissions S."/>
        </authorList>
    </citation>
    <scope>NUCLEOTIDE SEQUENCE [LARGE SCALE GENOMIC DNA]</scope>
    <source>
        <strain evidence="3">DSM 26991</strain>
    </source>
</reference>
<dbReference type="InterPro" id="IPR051554">
    <property type="entry name" value="Acetyltransferase_Eis"/>
</dbReference>
<dbReference type="Gene3D" id="3.30.1050.10">
    <property type="entry name" value="SCP2 sterol-binding domain"/>
    <property type="match status" value="1"/>
</dbReference>
<dbReference type="InterPro" id="IPR000182">
    <property type="entry name" value="GNAT_dom"/>
</dbReference>
<dbReference type="Pfam" id="PF13527">
    <property type="entry name" value="Acetyltransf_9"/>
    <property type="match status" value="1"/>
</dbReference>
<protein>
    <submittedName>
        <fullName evidence="2">Predicted acetyltransferase</fullName>
    </submittedName>
</protein>
<evidence type="ECO:0000259" key="1">
    <source>
        <dbReference type="PROSITE" id="PS51186"/>
    </source>
</evidence>
<dbReference type="PROSITE" id="PS51186">
    <property type="entry name" value="GNAT"/>
    <property type="match status" value="1"/>
</dbReference>
<dbReference type="GO" id="GO:0034069">
    <property type="term" value="F:aminoglycoside N-acetyltransferase activity"/>
    <property type="evidence" value="ECO:0007669"/>
    <property type="project" value="TreeGrafter"/>
</dbReference>
<organism evidence="2 3">
    <name type="scientific">Bacteroides luti</name>
    <dbReference type="NCBI Taxonomy" id="1297750"/>
    <lineage>
        <taxon>Bacteria</taxon>
        <taxon>Pseudomonadati</taxon>
        <taxon>Bacteroidota</taxon>
        <taxon>Bacteroidia</taxon>
        <taxon>Bacteroidales</taxon>
        <taxon>Bacteroidaceae</taxon>
        <taxon>Bacteroides</taxon>
    </lineage>
</organism>
<dbReference type="GO" id="GO:0030649">
    <property type="term" value="P:aminoglycoside antibiotic catabolic process"/>
    <property type="evidence" value="ECO:0007669"/>
    <property type="project" value="TreeGrafter"/>
</dbReference>
<dbReference type="OrthoDB" id="9768284at2"/>
<evidence type="ECO:0000313" key="3">
    <source>
        <dbReference type="Proteomes" id="UP000184509"/>
    </source>
</evidence>
<dbReference type="RefSeq" id="WP_073400818.1">
    <property type="nucleotide sequence ID" value="NZ_FQTV01000006.1"/>
</dbReference>
<accession>A0A1M5A729</accession>
<sequence>MKEEVKKLWNLCFGDDEAFTELYFSKRYSDEVNLAIEENGNVISALQLLPYPMTFCGEIISTGYISGACTHPDHREKGAMKRLLLKSFTRMQDNEVPLTTLIPAEDWLFSYYSKMGYTPIFEYSNKTFRVEELKPSSEFTVSKYISQSFSEKEVYSFFDEKMKKRPCCIQHSYDDFLVIMDDLKLGSGELLIVKSKEEIKGLLFCYVKDNTLHVPELFFDDNSVRDTLLFTAAEQFQVKDISCIIPPNDEMGNILGMARIIDAEKLLKIYAIQHPELEVSFNISDESIEKNNAFYSIKSGKLEIAEINKDFKSFSIQELTQALMGYKTELLPKEFQIFERQKPYMSLMLN</sequence>
<dbReference type="STRING" id="1297750.SAMN05444405_106158"/>
<keyword evidence="2" id="KW-0808">Transferase</keyword>
<evidence type="ECO:0000313" key="2">
    <source>
        <dbReference type="EMBL" id="SHF25632.1"/>
    </source>
</evidence>
<name>A0A1M5A729_9BACE</name>
<dbReference type="Gene3D" id="3.40.630.30">
    <property type="match status" value="1"/>
</dbReference>
<dbReference type="EMBL" id="FQTV01000006">
    <property type="protein sequence ID" value="SHF25632.1"/>
    <property type="molecule type" value="Genomic_DNA"/>
</dbReference>
<dbReference type="SUPFAM" id="SSF55729">
    <property type="entry name" value="Acyl-CoA N-acyltransferases (Nat)"/>
    <property type="match status" value="1"/>
</dbReference>
<dbReference type="AlphaFoldDB" id="A0A1M5A729"/>
<dbReference type="SUPFAM" id="SSF55718">
    <property type="entry name" value="SCP-like"/>
    <property type="match status" value="1"/>
</dbReference>
<dbReference type="PANTHER" id="PTHR37817">
    <property type="entry name" value="N-ACETYLTRANSFERASE EIS"/>
    <property type="match status" value="1"/>
</dbReference>
<proteinExistence type="predicted"/>
<dbReference type="InterPro" id="IPR036527">
    <property type="entry name" value="SCP2_sterol-bd_dom_sf"/>
</dbReference>
<feature type="domain" description="N-acetyltransferase" evidence="1">
    <location>
        <begin position="1"/>
        <end position="135"/>
    </location>
</feature>
<keyword evidence="3" id="KW-1185">Reference proteome</keyword>
<dbReference type="InterPro" id="IPR016181">
    <property type="entry name" value="Acyl_CoA_acyltransferase"/>
</dbReference>